<name>A0A840UKQ7_9FIRM</name>
<accession>A0A840UKQ7</accession>
<dbReference type="RefSeq" id="WP_183861081.1">
    <property type="nucleotide sequence ID" value="NZ_JACHFH010000015.1"/>
</dbReference>
<gene>
    <name evidence="1" type="ORF">HNR32_001425</name>
</gene>
<organism evidence="1 2">
    <name type="scientific">Pectinatus brassicae</name>
    <dbReference type="NCBI Taxonomy" id="862415"/>
    <lineage>
        <taxon>Bacteria</taxon>
        <taxon>Bacillati</taxon>
        <taxon>Bacillota</taxon>
        <taxon>Negativicutes</taxon>
        <taxon>Selenomonadales</taxon>
        <taxon>Selenomonadaceae</taxon>
        <taxon>Pectinatus</taxon>
    </lineage>
</organism>
<evidence type="ECO:0000313" key="1">
    <source>
        <dbReference type="EMBL" id="MBB5336277.1"/>
    </source>
</evidence>
<proteinExistence type="predicted"/>
<keyword evidence="2" id="KW-1185">Reference proteome</keyword>
<sequence>MLSKKQGFEKLVKVTMNNGAVAAHNEWQNSYNSGLEVWQNKINGIMKEYNVAKK</sequence>
<comment type="caution">
    <text evidence="1">The sequence shown here is derived from an EMBL/GenBank/DDBJ whole genome shotgun (WGS) entry which is preliminary data.</text>
</comment>
<evidence type="ECO:0000313" key="2">
    <source>
        <dbReference type="Proteomes" id="UP000559117"/>
    </source>
</evidence>
<protein>
    <submittedName>
        <fullName evidence="1">Uncharacterized protein</fullName>
    </submittedName>
</protein>
<reference evidence="1 2" key="1">
    <citation type="submission" date="2020-08" db="EMBL/GenBank/DDBJ databases">
        <title>Genomic Encyclopedia of Type Strains, Phase IV (KMG-IV): sequencing the most valuable type-strain genomes for metagenomic binning, comparative biology and taxonomic classification.</title>
        <authorList>
            <person name="Goeker M."/>
        </authorList>
    </citation>
    <scope>NUCLEOTIDE SEQUENCE [LARGE SCALE GENOMIC DNA]</scope>
    <source>
        <strain evidence="1 2">DSM 24661</strain>
    </source>
</reference>
<dbReference type="AlphaFoldDB" id="A0A840UKQ7"/>
<dbReference type="EMBL" id="JACHFH010000015">
    <property type="protein sequence ID" value="MBB5336277.1"/>
    <property type="molecule type" value="Genomic_DNA"/>
</dbReference>
<dbReference type="Proteomes" id="UP000559117">
    <property type="component" value="Unassembled WGS sequence"/>
</dbReference>